<dbReference type="InterPro" id="IPR036420">
    <property type="entry name" value="BRCT_dom_sf"/>
</dbReference>
<feature type="region of interest" description="Disordered" evidence="1">
    <location>
        <begin position="296"/>
        <end position="321"/>
    </location>
</feature>
<dbReference type="EMBL" id="JAIZAY010000001">
    <property type="protein sequence ID" value="KAJ8050589.1"/>
    <property type="molecule type" value="Genomic_DNA"/>
</dbReference>
<dbReference type="OrthoDB" id="5997366at2759"/>
<feature type="compositionally biased region" description="Polar residues" evidence="1">
    <location>
        <begin position="383"/>
        <end position="401"/>
    </location>
</feature>
<evidence type="ECO:0000313" key="3">
    <source>
        <dbReference type="EMBL" id="KAJ8050589.1"/>
    </source>
</evidence>
<dbReference type="PROSITE" id="PS50096">
    <property type="entry name" value="IQ"/>
    <property type="match status" value="1"/>
</dbReference>
<feature type="compositionally biased region" description="Polar residues" evidence="1">
    <location>
        <begin position="300"/>
        <end position="321"/>
    </location>
</feature>
<organism evidence="3 4">
    <name type="scientific">Holothuria leucospilota</name>
    <name type="common">Black long sea cucumber</name>
    <name type="synonym">Mertensiothuria leucospilota</name>
    <dbReference type="NCBI Taxonomy" id="206669"/>
    <lineage>
        <taxon>Eukaryota</taxon>
        <taxon>Metazoa</taxon>
        <taxon>Echinodermata</taxon>
        <taxon>Eleutherozoa</taxon>
        <taxon>Echinozoa</taxon>
        <taxon>Holothuroidea</taxon>
        <taxon>Aspidochirotacea</taxon>
        <taxon>Aspidochirotida</taxon>
        <taxon>Holothuriidae</taxon>
        <taxon>Holothuria</taxon>
    </lineage>
</organism>
<dbReference type="Gene3D" id="3.40.50.10190">
    <property type="entry name" value="BRCT domain"/>
    <property type="match status" value="1"/>
</dbReference>
<proteinExistence type="predicted"/>
<reference evidence="3" key="1">
    <citation type="submission" date="2021-10" db="EMBL/GenBank/DDBJ databases">
        <title>Tropical sea cucumber genome reveals ecological adaptation and Cuvierian tubules defense mechanism.</title>
        <authorList>
            <person name="Chen T."/>
        </authorList>
    </citation>
    <scope>NUCLEOTIDE SEQUENCE</scope>
    <source>
        <strain evidence="3">Nanhai2018</strain>
        <tissue evidence="3">Muscle</tissue>
    </source>
</reference>
<feature type="region of interest" description="Disordered" evidence="1">
    <location>
        <begin position="344"/>
        <end position="413"/>
    </location>
</feature>
<feature type="domain" description="BRCT" evidence="2">
    <location>
        <begin position="1208"/>
        <end position="1309"/>
    </location>
</feature>
<feature type="compositionally biased region" description="Low complexity" evidence="1">
    <location>
        <begin position="344"/>
        <end position="355"/>
    </location>
</feature>
<dbReference type="SMART" id="SM00292">
    <property type="entry name" value="BRCT"/>
    <property type="match status" value="1"/>
</dbReference>
<accession>A0A9Q1CTX0</accession>
<gene>
    <name evidence="3" type="ORF">HOLleu_03851</name>
</gene>
<keyword evidence="4" id="KW-1185">Reference proteome</keyword>
<sequence>MTMEPSFHLRNGLTCNVHQHGATCAIDVLLEVAYFGMFYFDKQIFQTERMGNLLSSLVNVFCKAREQTQTTICNMREDVWEWLIRYQSKAFCPKGTARAEALVGFLALSSELQNIGFRSLCPLHPILPILTLTTRSVEAAEGILEGCIKHEVAQVEAHWSKRCRACIGNETMIPEDFIIVELSVLEWKNRFLQPVTISETCSMFGDTYYLTAAVLVQPHHFLCIVKIGQQFARVDGLQHEVECYSSFTSALYRNDSLSSKQHVTSEKHDGIHLIVLTRLGSNDLIYANIPERFKSKPQQHKISGNSHGSETVRTKSASYEGVSGSSNVRFSFKASDTDDYRNISNESQQNEQNNIRTGYTKLPTTNLPKKMSTGKTPKPPNCDTINSAHSKVSHHFTSTPNGKPETLKSDHHTGNVKITGKTVNITIQGNVLYLSCKDLFPLIGMEKHIKNRGYKSIDRVLDEKGILKNDSFIFSGLKRKFIAYPAFLSILESKLGKETQHHGVKEELLHLSHQEIVNSFTIRQFLPEEDKDKLNSSMEVDKSPKVKTSKLYRRKHGKNKGGYSRKKAVLRKVMRNVCKKDFHGDVDKMIKTLGELFTPSKNGENEDFSGLFGQHNLEALLTSMKASKIRKKMLDKVILNAMAEDVKLSASELIHLEENYSGTRLFDKLRSKLPGLLPSGTEVRRQKKLFWKEFNSILLPERTPTGWKISLQRLIEVLYFRYYWLESPFKWRVYGDGREIGGRKGTFMAISTLNDEALLNGISYQNPLEIFPVAIFYEDDSRDNLEENLGFPDGHLNREIQAAQQQDHQFFLSGDEMFLEHILGDEGELSPISSTGWNIYSSYPKSDWENTDEHGLRTGLLKQIDRDTRSSILKAIPLQRTVFCLLHGLARVTEKLLNLEIQRVFATANIACQQMGIDSGTYIKETIQNLEQNINSRGVRQGNFHVVMKGNVPEDIKLNKTHAEAILSDVPVGMEAQFPHVLTGVVPTTFVRNTLPANVNETLGFPETFTEFELVVKIWKHFYTMHKIISHDSKPKLRDGCLKGSKRTVDYSWGYTEEDISRYSVEAEKFYQLFKLRYTCAGMTPYMMKYVDYGNLLMKSIPFPVGRMQSEGGEHANYLHNCYYYQHTTRHGGGYRLDPILAILNNMWKRICFHITSDTSVEGKKACANFLMYKKRHLAAVMIQRNYRLYRLKKRKRMVQTEEAPTSGAGGIFTGKLFVLSGVIPVIDGRRFTRQEFTNMIKECGGRVRNKLSSKNSTKCYIVLSGPIANRIPAIARACERNGHHLLHYSYVTESIQKGCAMEMGNYAIRFPGKSNIPKAQSLQAKHFRKKKRMIAIIKKARKTLLSSPKTQKIPRVAKNVAVYYAQTRRRALTSRRHLTFKESTDIYCEMLKTWANLPAKQKGAVVNEYMACLKEKSQREKSLKEGEKNLQKRNTIFEPAYAKVCSFENLQH</sequence>
<name>A0A9Q1CTX0_HOLLE</name>
<dbReference type="Proteomes" id="UP001152320">
    <property type="component" value="Chromosome 1"/>
</dbReference>
<dbReference type="SUPFAM" id="SSF52113">
    <property type="entry name" value="BRCT domain"/>
    <property type="match status" value="1"/>
</dbReference>
<comment type="caution">
    <text evidence="3">The sequence shown here is derived from an EMBL/GenBank/DDBJ whole genome shotgun (WGS) entry which is preliminary data.</text>
</comment>
<evidence type="ECO:0000313" key="4">
    <source>
        <dbReference type="Proteomes" id="UP001152320"/>
    </source>
</evidence>
<dbReference type="PROSITE" id="PS50172">
    <property type="entry name" value="BRCT"/>
    <property type="match status" value="1"/>
</dbReference>
<evidence type="ECO:0000259" key="2">
    <source>
        <dbReference type="PROSITE" id="PS50172"/>
    </source>
</evidence>
<dbReference type="InterPro" id="IPR001357">
    <property type="entry name" value="BRCT_dom"/>
</dbReference>
<evidence type="ECO:0000256" key="1">
    <source>
        <dbReference type="SAM" id="MobiDB-lite"/>
    </source>
</evidence>
<protein>
    <recommendedName>
        <fullName evidence="2">BRCT domain-containing protein</fullName>
    </recommendedName>
</protein>